<evidence type="ECO:0000256" key="7">
    <source>
        <dbReference type="SAM" id="Phobius"/>
    </source>
</evidence>
<feature type="transmembrane region" description="Helical" evidence="7">
    <location>
        <begin position="108"/>
        <end position="130"/>
    </location>
</feature>
<comment type="similarity">
    <text evidence="2">Belongs to the Rht family.</text>
</comment>
<evidence type="ECO:0000256" key="6">
    <source>
        <dbReference type="ARBA" id="ARBA00023136"/>
    </source>
</evidence>
<dbReference type="Proteomes" id="UP001549047">
    <property type="component" value="Unassembled WGS sequence"/>
</dbReference>
<reference evidence="8 9" key="1">
    <citation type="submission" date="2024-06" db="EMBL/GenBank/DDBJ databases">
        <title>Genomic Encyclopedia of Type Strains, Phase IV (KMG-IV): sequencing the most valuable type-strain genomes for metagenomic binning, comparative biology and taxonomic classification.</title>
        <authorList>
            <person name="Goeker M."/>
        </authorList>
    </citation>
    <scope>NUCLEOTIDE SEQUENCE [LARGE SCALE GENOMIC DNA]</scope>
    <source>
        <strain evidence="8 9">DSM 29780</strain>
    </source>
</reference>
<feature type="transmembrane region" description="Helical" evidence="7">
    <location>
        <begin position="150"/>
        <end position="171"/>
    </location>
</feature>
<dbReference type="Pfam" id="PF01810">
    <property type="entry name" value="LysE"/>
    <property type="match status" value="1"/>
</dbReference>
<accession>A0ABV2IU49</accession>
<keyword evidence="3" id="KW-1003">Cell membrane</keyword>
<dbReference type="RefSeq" id="WP_354554538.1">
    <property type="nucleotide sequence ID" value="NZ_JBEPMB010000001.1"/>
</dbReference>
<keyword evidence="6 7" id="KW-0472">Membrane</keyword>
<dbReference type="EMBL" id="JBEPMB010000001">
    <property type="protein sequence ID" value="MET3611978.1"/>
    <property type="molecule type" value="Genomic_DNA"/>
</dbReference>
<feature type="transmembrane region" description="Helical" evidence="7">
    <location>
        <begin position="67"/>
        <end position="87"/>
    </location>
</feature>
<protein>
    <submittedName>
        <fullName evidence="8">Threonine/homoserine/homoserine lactone efflux protein</fullName>
    </submittedName>
</protein>
<evidence type="ECO:0000256" key="5">
    <source>
        <dbReference type="ARBA" id="ARBA00022989"/>
    </source>
</evidence>
<dbReference type="PANTHER" id="PTHR30086">
    <property type="entry name" value="ARGININE EXPORTER PROTEIN ARGO"/>
    <property type="match status" value="1"/>
</dbReference>
<comment type="caution">
    <text evidence="8">The sequence shown here is derived from an EMBL/GenBank/DDBJ whole genome shotgun (WGS) entry which is preliminary data.</text>
</comment>
<gene>
    <name evidence="8" type="ORF">ABID16_000283</name>
</gene>
<keyword evidence="9" id="KW-1185">Reference proteome</keyword>
<evidence type="ECO:0000256" key="1">
    <source>
        <dbReference type="ARBA" id="ARBA00004651"/>
    </source>
</evidence>
<dbReference type="PANTHER" id="PTHR30086:SF14">
    <property type="entry name" value="HOMOSERINE_HOMOSERINE LACTONE EFFLUX PROTEIN"/>
    <property type="match status" value="1"/>
</dbReference>
<dbReference type="InterPro" id="IPR001123">
    <property type="entry name" value="LeuE-type"/>
</dbReference>
<organism evidence="8 9">
    <name type="scientific">Rhizobium aquaticum</name>
    <dbReference type="NCBI Taxonomy" id="1549636"/>
    <lineage>
        <taxon>Bacteria</taxon>
        <taxon>Pseudomonadati</taxon>
        <taxon>Pseudomonadota</taxon>
        <taxon>Alphaproteobacteria</taxon>
        <taxon>Hyphomicrobiales</taxon>
        <taxon>Rhizobiaceae</taxon>
        <taxon>Rhizobium/Agrobacterium group</taxon>
        <taxon>Rhizobium</taxon>
    </lineage>
</organism>
<evidence type="ECO:0000256" key="3">
    <source>
        <dbReference type="ARBA" id="ARBA00022475"/>
    </source>
</evidence>
<feature type="transmembrane region" description="Helical" evidence="7">
    <location>
        <begin position="6"/>
        <end position="25"/>
    </location>
</feature>
<name>A0ABV2IU49_9HYPH</name>
<keyword evidence="5 7" id="KW-1133">Transmembrane helix</keyword>
<evidence type="ECO:0000313" key="9">
    <source>
        <dbReference type="Proteomes" id="UP001549047"/>
    </source>
</evidence>
<comment type="subcellular location">
    <subcellularLocation>
        <location evidence="1">Cell membrane</location>
        <topology evidence="1">Multi-pass membrane protein</topology>
    </subcellularLocation>
</comment>
<keyword evidence="4 7" id="KW-0812">Transmembrane</keyword>
<evidence type="ECO:0000256" key="4">
    <source>
        <dbReference type="ARBA" id="ARBA00022692"/>
    </source>
</evidence>
<evidence type="ECO:0000256" key="2">
    <source>
        <dbReference type="ARBA" id="ARBA00007928"/>
    </source>
</evidence>
<dbReference type="PIRSF" id="PIRSF006324">
    <property type="entry name" value="LeuE"/>
    <property type="match status" value="1"/>
</dbReference>
<sequence>MSLEFYLTALIVVATPGTGALYTIATGLSAGPRRSIIAAFGCTLGIVPHMAAALTGLAAVLHGSPMAFNILKLLGVAYLAYMAYGLIVSKPTTSPISEAGGGHTGTSIVTRAILINLLNPKLSLFFLAFLPQFIGATAPDALARMIEASLTFMAMTFILFGIYGLCAAGIRQHVINHPQIATWINRTFGLAFLAMATKLAMAQR</sequence>
<evidence type="ECO:0000313" key="8">
    <source>
        <dbReference type="EMBL" id="MET3611978.1"/>
    </source>
</evidence>
<proteinExistence type="inferred from homology"/>
<feature type="transmembrane region" description="Helical" evidence="7">
    <location>
        <begin position="37"/>
        <end position="61"/>
    </location>
</feature>